<comment type="caution">
    <text evidence="2">The sequence shown here is derived from an EMBL/GenBank/DDBJ whole genome shotgun (WGS) entry which is preliminary data.</text>
</comment>
<dbReference type="InterPro" id="IPR054469">
    <property type="entry name" value="Pred_hydrolase_N"/>
</dbReference>
<evidence type="ECO:0000313" key="3">
    <source>
        <dbReference type="Proteomes" id="UP001300745"/>
    </source>
</evidence>
<organism evidence="2 3">
    <name type="scientific">Mycobacterium pinniadriaticum</name>
    <dbReference type="NCBI Taxonomy" id="2994102"/>
    <lineage>
        <taxon>Bacteria</taxon>
        <taxon>Bacillati</taxon>
        <taxon>Actinomycetota</taxon>
        <taxon>Actinomycetes</taxon>
        <taxon>Mycobacteriales</taxon>
        <taxon>Mycobacteriaceae</taxon>
        <taxon>Mycobacterium</taxon>
    </lineage>
</organism>
<keyword evidence="3" id="KW-1185">Reference proteome</keyword>
<dbReference type="RefSeq" id="WP_266074065.1">
    <property type="nucleotide sequence ID" value="NZ_JAPJDO010000116.1"/>
</dbReference>
<sequence length="114" mass="12036">MSAYPSLTHISIGALIGEAGGDPWQVDETMQSGDPGAIAELGRAFYSAGACTAETYAEFEQAQARFRASWNREGGEHPINDSAEVQRATTRLLVQRDQLPAIGADLSGIAANLA</sequence>
<dbReference type="Proteomes" id="UP001300745">
    <property type="component" value="Unassembled WGS sequence"/>
</dbReference>
<protein>
    <recommendedName>
        <fullName evidence="1">Predicted hydrolase N-terminal domain-containing protein</fullName>
    </recommendedName>
</protein>
<dbReference type="Pfam" id="PF22905">
    <property type="entry name" value="Hydro_N_hd"/>
    <property type="match status" value="1"/>
</dbReference>
<reference evidence="2 3" key="1">
    <citation type="submission" date="2022-11" db="EMBL/GenBank/DDBJ databases">
        <title>Mycobacterium sp. nov.</title>
        <authorList>
            <person name="Papic B."/>
            <person name="Spicic S."/>
            <person name="Duvnjak S."/>
        </authorList>
    </citation>
    <scope>NUCLEOTIDE SEQUENCE [LARGE SCALE GENOMIC DNA]</scope>
    <source>
        <strain evidence="2 3">CVI_P4</strain>
    </source>
</reference>
<feature type="domain" description="Predicted hydrolase N-terminal" evidence="1">
    <location>
        <begin position="5"/>
        <end position="114"/>
    </location>
</feature>
<feature type="non-terminal residue" evidence="2">
    <location>
        <position position="114"/>
    </location>
</feature>
<gene>
    <name evidence="2" type="ORF">ORI27_32900</name>
</gene>
<dbReference type="EMBL" id="JAPJDO010000116">
    <property type="protein sequence ID" value="MCX2941478.1"/>
    <property type="molecule type" value="Genomic_DNA"/>
</dbReference>
<name>A0ABT3SPM5_9MYCO</name>
<evidence type="ECO:0000259" key="1">
    <source>
        <dbReference type="Pfam" id="PF22905"/>
    </source>
</evidence>
<evidence type="ECO:0000313" key="2">
    <source>
        <dbReference type="EMBL" id="MCX2941478.1"/>
    </source>
</evidence>
<accession>A0ABT3SPM5</accession>
<proteinExistence type="predicted"/>